<dbReference type="Gene3D" id="3.40.50.1000">
    <property type="entry name" value="HAD superfamily/HAD-like"/>
    <property type="match status" value="1"/>
</dbReference>
<evidence type="ECO:0000313" key="1">
    <source>
        <dbReference type="EMBL" id="CCE93657.1"/>
    </source>
</evidence>
<evidence type="ECO:0008006" key="3">
    <source>
        <dbReference type="Google" id="ProtNLM"/>
    </source>
</evidence>
<gene>
    <name evidence="1" type="primary">TDEL0G02900</name>
    <name evidence="1" type="ORF">TDEL_0G02900</name>
</gene>
<dbReference type="PANTHER" id="PTHR12083">
    <property type="entry name" value="BIFUNCTIONAL POLYNUCLEOTIDE PHOSPHATASE/KINASE"/>
    <property type="match status" value="1"/>
</dbReference>
<dbReference type="GO" id="GO:0003690">
    <property type="term" value="F:double-stranded DNA binding"/>
    <property type="evidence" value="ECO:0007669"/>
    <property type="project" value="EnsemblFungi"/>
</dbReference>
<dbReference type="EMBL" id="HE616748">
    <property type="protein sequence ID" value="CCE93657.1"/>
    <property type="molecule type" value="Genomic_DNA"/>
</dbReference>
<dbReference type="InterPro" id="IPR006551">
    <property type="entry name" value="Polynucleotide_phosphatase"/>
</dbReference>
<dbReference type="GO" id="GO:0046403">
    <property type="term" value="F:polynucleotide 3'-phosphatase activity"/>
    <property type="evidence" value="ECO:0007669"/>
    <property type="project" value="EnsemblFungi"/>
</dbReference>
<dbReference type="GO" id="GO:0006302">
    <property type="term" value="P:double-strand break repair"/>
    <property type="evidence" value="ECO:0007669"/>
    <property type="project" value="EnsemblFungi"/>
</dbReference>
<dbReference type="NCBIfam" id="TIGR01664">
    <property type="entry name" value="DNA-3'-Pase"/>
    <property type="match status" value="1"/>
</dbReference>
<dbReference type="AlphaFoldDB" id="G8ZXP0"/>
<dbReference type="GeneID" id="11504873"/>
<evidence type="ECO:0000313" key="2">
    <source>
        <dbReference type="Proteomes" id="UP000005627"/>
    </source>
</evidence>
<organism evidence="1 2">
    <name type="scientific">Torulaspora delbrueckii</name>
    <name type="common">Yeast</name>
    <name type="synonym">Candida colliculosa</name>
    <dbReference type="NCBI Taxonomy" id="4950"/>
    <lineage>
        <taxon>Eukaryota</taxon>
        <taxon>Fungi</taxon>
        <taxon>Dikarya</taxon>
        <taxon>Ascomycota</taxon>
        <taxon>Saccharomycotina</taxon>
        <taxon>Saccharomycetes</taxon>
        <taxon>Saccharomycetales</taxon>
        <taxon>Saccharomycetaceae</taxon>
        <taxon>Torulaspora</taxon>
    </lineage>
</organism>
<keyword evidence="2" id="KW-1185">Reference proteome</keyword>
<sequence length="251" mass="28482">MSHKLTVLPYLIKFTPKACNTLNAPPTSLNIYAFDLDHTLIEPLTPGSKFSRAADDWKFMSFTPGKSTFQKLIEIVREDPLAQIVIFSNQGGVVAVPPSSKSCTKYTEKIKLILRKLSESTDGDKLSERLWVYASPKRPASMSLGKSKPKSKQPMITKYTKSTKLTFDIDKITNDIDVKQYELFDVMRKPEIGMKDQFEQDLKSHFEVLPDVTWCYYCGDAAGRPKDFSDSDKEFAHKLGISFKTPEELFT</sequence>
<dbReference type="OrthoDB" id="19045at2759"/>
<dbReference type="InterPro" id="IPR036412">
    <property type="entry name" value="HAD-like_sf"/>
</dbReference>
<dbReference type="STRING" id="1076872.G8ZXP0"/>
<protein>
    <recommendedName>
        <fullName evidence="3">DNA 3'-phosphatase</fullName>
    </recommendedName>
</protein>
<reference evidence="1 2" key="1">
    <citation type="journal article" date="2011" name="Proc. Natl. Acad. Sci. U.S.A.">
        <title>Evolutionary erosion of yeast sex chromosomes by mating-type switching accidents.</title>
        <authorList>
            <person name="Gordon J.L."/>
            <person name="Armisen D."/>
            <person name="Proux-Wera E."/>
            <person name="Oheigeartaigh S.S."/>
            <person name="Byrne K.P."/>
            <person name="Wolfe K.H."/>
        </authorList>
    </citation>
    <scope>NUCLEOTIDE SEQUENCE [LARGE SCALE GENOMIC DNA]</scope>
    <source>
        <strain evidence="2">ATCC 10662 / CBS 1146 / NBRC 0425 / NCYC 2629 / NRRL Y-866</strain>
    </source>
</reference>
<dbReference type="KEGG" id="tdl:TDEL_0G02900"/>
<dbReference type="GO" id="GO:0046404">
    <property type="term" value="F:ATP-dependent polydeoxyribonucleotide 5'-hydroxyl-kinase activity"/>
    <property type="evidence" value="ECO:0007669"/>
    <property type="project" value="TreeGrafter"/>
</dbReference>
<dbReference type="Pfam" id="PF08645">
    <property type="entry name" value="PNK3P"/>
    <property type="match status" value="1"/>
</dbReference>
<accession>G8ZXP0</accession>
<dbReference type="Proteomes" id="UP000005627">
    <property type="component" value="Chromosome 7"/>
</dbReference>
<dbReference type="InterPro" id="IPR013954">
    <property type="entry name" value="PNK3P"/>
</dbReference>
<dbReference type="RefSeq" id="XP_003682868.1">
    <property type="nucleotide sequence ID" value="XM_003682820.1"/>
</dbReference>
<dbReference type="HOGENOM" id="CLU_014938_0_0_1"/>
<dbReference type="eggNOG" id="KOG2134">
    <property type="taxonomic scope" value="Eukaryota"/>
</dbReference>
<dbReference type="PANTHER" id="PTHR12083:SF9">
    <property type="entry name" value="BIFUNCTIONAL POLYNUCLEOTIDE PHOSPHATASE_KINASE"/>
    <property type="match status" value="1"/>
</dbReference>
<proteinExistence type="predicted"/>
<dbReference type="InterPro" id="IPR023214">
    <property type="entry name" value="HAD_sf"/>
</dbReference>
<dbReference type="FunCoup" id="G8ZXP0">
    <property type="interactions" value="12"/>
</dbReference>
<dbReference type="InParanoid" id="G8ZXP0"/>
<name>G8ZXP0_TORDE</name>
<dbReference type="SUPFAM" id="SSF56784">
    <property type="entry name" value="HAD-like"/>
    <property type="match status" value="1"/>
</dbReference>